<proteinExistence type="predicted"/>
<evidence type="ECO:0000313" key="3">
    <source>
        <dbReference type="Proteomes" id="UP000559256"/>
    </source>
</evidence>
<dbReference type="EMBL" id="JAACJM010000079">
    <property type="protein sequence ID" value="KAF5349816.1"/>
    <property type="molecule type" value="Genomic_DNA"/>
</dbReference>
<dbReference type="Proteomes" id="UP000559256">
    <property type="component" value="Unassembled WGS sequence"/>
</dbReference>
<accession>A0A8H5CZ68</accession>
<sequence length="465" mass="53074">MSDHWQFASRFMPPLNKTSPMVSDFGSPLVSDDIWDITTENEAERRKLTFELKALNGTTKSSANAGDNWMKDFHGLWATPNTFARDGKNQLLMPNTASSSRSSSRTEFSMTGLETASDYSAIITPFGSAVIPVEESCAPSSIHLGSPLPLQDDPKMPHCLINTISLQLTEFGKDDPIPLYAILSHRWGKQEEEVGYQELKRPTAETFRKAGYYKIALACNQALLQHGLQYLWVDTCCINQHDKDDIHRNIKSMFAYYQHSYICFAYLVDISGHDFLRSVWFTRGWTLQELLAPLDVIFFDCNWQAIGRRNQRSWEISIITGIPEDVIKGETRIYEVDVEEKMSWSAHRETSRPPDQAYCLFGILGVSVEPNYDEDAETAFSRLCEAWFRKISEESGGRKIMVPNLGRLYGSLRSRARKGREAWSYRGRNDEGRIMTRKEDVVGTSSTRLKPYIPHLDGVMQRLPY</sequence>
<feature type="domain" description="Heterokaryon incompatibility" evidence="1">
    <location>
        <begin position="180"/>
        <end position="268"/>
    </location>
</feature>
<dbReference type="Pfam" id="PF06985">
    <property type="entry name" value="HET"/>
    <property type="match status" value="1"/>
</dbReference>
<protein>
    <recommendedName>
        <fullName evidence="1">Heterokaryon incompatibility domain-containing protein</fullName>
    </recommendedName>
</protein>
<evidence type="ECO:0000313" key="2">
    <source>
        <dbReference type="EMBL" id="KAF5349816.1"/>
    </source>
</evidence>
<evidence type="ECO:0000259" key="1">
    <source>
        <dbReference type="Pfam" id="PF06985"/>
    </source>
</evidence>
<name>A0A8H5CZ68_9AGAR</name>
<gene>
    <name evidence="2" type="ORF">D9758_010230</name>
</gene>
<dbReference type="OrthoDB" id="2654851at2759"/>
<dbReference type="AlphaFoldDB" id="A0A8H5CZ68"/>
<dbReference type="PANTHER" id="PTHR10622:SF10">
    <property type="entry name" value="HET DOMAIN-CONTAINING PROTEIN"/>
    <property type="match status" value="1"/>
</dbReference>
<organism evidence="2 3">
    <name type="scientific">Tetrapyrgos nigripes</name>
    <dbReference type="NCBI Taxonomy" id="182062"/>
    <lineage>
        <taxon>Eukaryota</taxon>
        <taxon>Fungi</taxon>
        <taxon>Dikarya</taxon>
        <taxon>Basidiomycota</taxon>
        <taxon>Agaricomycotina</taxon>
        <taxon>Agaricomycetes</taxon>
        <taxon>Agaricomycetidae</taxon>
        <taxon>Agaricales</taxon>
        <taxon>Marasmiineae</taxon>
        <taxon>Marasmiaceae</taxon>
        <taxon>Tetrapyrgos</taxon>
    </lineage>
</organism>
<dbReference type="InterPro" id="IPR010730">
    <property type="entry name" value="HET"/>
</dbReference>
<dbReference type="PANTHER" id="PTHR10622">
    <property type="entry name" value="HET DOMAIN-CONTAINING PROTEIN"/>
    <property type="match status" value="1"/>
</dbReference>
<reference evidence="2 3" key="1">
    <citation type="journal article" date="2020" name="ISME J.">
        <title>Uncovering the hidden diversity of litter-decomposition mechanisms in mushroom-forming fungi.</title>
        <authorList>
            <person name="Floudas D."/>
            <person name="Bentzer J."/>
            <person name="Ahren D."/>
            <person name="Johansson T."/>
            <person name="Persson P."/>
            <person name="Tunlid A."/>
        </authorList>
    </citation>
    <scope>NUCLEOTIDE SEQUENCE [LARGE SCALE GENOMIC DNA]</scope>
    <source>
        <strain evidence="2 3">CBS 291.85</strain>
    </source>
</reference>
<comment type="caution">
    <text evidence="2">The sequence shown here is derived from an EMBL/GenBank/DDBJ whole genome shotgun (WGS) entry which is preliminary data.</text>
</comment>
<keyword evidence="3" id="KW-1185">Reference proteome</keyword>